<comment type="caution">
    <text evidence="2">The sequence shown here is derived from an EMBL/GenBank/DDBJ whole genome shotgun (WGS) entry which is preliminary data.</text>
</comment>
<dbReference type="RefSeq" id="WP_377337889.1">
    <property type="nucleotide sequence ID" value="NZ_JALBWS010000015.1"/>
</dbReference>
<evidence type="ECO:0000313" key="2">
    <source>
        <dbReference type="EMBL" id="MFC5438686.1"/>
    </source>
</evidence>
<evidence type="ECO:0000256" key="1">
    <source>
        <dbReference type="SAM" id="Phobius"/>
    </source>
</evidence>
<organism evidence="2 3">
    <name type="scientific">Rhodanobacter ginsenosidimutans</name>
    <dbReference type="NCBI Taxonomy" id="490571"/>
    <lineage>
        <taxon>Bacteria</taxon>
        <taxon>Pseudomonadati</taxon>
        <taxon>Pseudomonadota</taxon>
        <taxon>Gammaproteobacteria</taxon>
        <taxon>Lysobacterales</taxon>
        <taxon>Rhodanobacteraceae</taxon>
        <taxon>Rhodanobacter</taxon>
    </lineage>
</organism>
<keyword evidence="1" id="KW-0472">Membrane</keyword>
<name>A0ABW0JSK8_9GAMM</name>
<protein>
    <submittedName>
        <fullName evidence="2">Uncharacterized protein</fullName>
    </submittedName>
</protein>
<evidence type="ECO:0000313" key="3">
    <source>
        <dbReference type="Proteomes" id="UP001596018"/>
    </source>
</evidence>
<feature type="transmembrane region" description="Helical" evidence="1">
    <location>
        <begin position="68"/>
        <end position="90"/>
    </location>
</feature>
<feature type="transmembrane region" description="Helical" evidence="1">
    <location>
        <begin position="6"/>
        <end position="27"/>
    </location>
</feature>
<accession>A0ABW0JSK8</accession>
<gene>
    <name evidence="2" type="ORF">ACFPK0_01520</name>
</gene>
<keyword evidence="1" id="KW-1133">Transmembrane helix</keyword>
<proteinExistence type="predicted"/>
<dbReference type="Proteomes" id="UP001596018">
    <property type="component" value="Unassembled WGS sequence"/>
</dbReference>
<keyword evidence="1" id="KW-0812">Transmembrane</keyword>
<feature type="transmembrane region" description="Helical" evidence="1">
    <location>
        <begin position="102"/>
        <end position="122"/>
    </location>
</feature>
<sequence length="123" mass="12772">MNISIQNMLLICITLFAIAAAGGLVMAGMRALAKRNPPAWLALLHGLLAGAGLTLLLLVYFVSGLPVLAAWALLLLIIAAGGGVVMNLGYQWQQKPLPLPLMYGHTLIAVVGFVLLVCAAIGA</sequence>
<keyword evidence="3" id="KW-1185">Reference proteome</keyword>
<dbReference type="EMBL" id="JBHSMM010000001">
    <property type="protein sequence ID" value="MFC5438686.1"/>
    <property type="molecule type" value="Genomic_DNA"/>
</dbReference>
<reference evidence="3" key="1">
    <citation type="journal article" date="2019" name="Int. J. Syst. Evol. Microbiol.">
        <title>The Global Catalogue of Microorganisms (GCM) 10K type strain sequencing project: providing services to taxonomists for standard genome sequencing and annotation.</title>
        <authorList>
            <consortium name="The Broad Institute Genomics Platform"/>
            <consortium name="The Broad Institute Genome Sequencing Center for Infectious Disease"/>
            <person name="Wu L."/>
            <person name="Ma J."/>
        </authorList>
    </citation>
    <scope>NUCLEOTIDE SEQUENCE [LARGE SCALE GENOMIC DNA]</scope>
    <source>
        <strain evidence="3">KACC 12822</strain>
    </source>
</reference>
<feature type="transmembrane region" description="Helical" evidence="1">
    <location>
        <begin position="39"/>
        <end position="62"/>
    </location>
</feature>